<name>W1P032_AMBTC</name>
<dbReference type="PANTHER" id="PTHR32166:SF74">
    <property type="entry name" value="OS05G0256350 PROTEIN"/>
    <property type="match status" value="1"/>
</dbReference>
<dbReference type="InterPro" id="IPR012337">
    <property type="entry name" value="RNaseH-like_sf"/>
</dbReference>
<keyword evidence="3" id="KW-1185">Reference proteome</keyword>
<dbReference type="Pfam" id="PF04937">
    <property type="entry name" value="DUF659"/>
    <property type="match status" value="1"/>
</dbReference>
<proteinExistence type="predicted"/>
<sequence>MGSKLMKRRNHLIRTPCTAHCINLVLDEIGELKNVKETLASIKSITKFIYNHSKILNLMREYTGRELIRHAITRFATDYLAMNSIVQSDAELRRMFTSEAWTKDKLAKSCEGRIVDGIISDKMF</sequence>
<protein>
    <recommendedName>
        <fullName evidence="1">DUF659 domain-containing protein</fullName>
    </recommendedName>
</protein>
<gene>
    <name evidence="2" type="ORF">AMTR_s00107p00103500</name>
</gene>
<dbReference type="AlphaFoldDB" id="W1P032"/>
<dbReference type="OMA" id="HIRFATN"/>
<accession>W1P032</accession>
<reference evidence="3" key="1">
    <citation type="journal article" date="2013" name="Science">
        <title>The Amborella genome and the evolution of flowering plants.</title>
        <authorList>
            <consortium name="Amborella Genome Project"/>
        </authorList>
    </citation>
    <scope>NUCLEOTIDE SEQUENCE [LARGE SCALE GENOMIC DNA]</scope>
</reference>
<dbReference type="EMBL" id="KI394917">
    <property type="protein sequence ID" value="ERN00305.1"/>
    <property type="molecule type" value="Genomic_DNA"/>
</dbReference>
<dbReference type="InterPro" id="IPR007021">
    <property type="entry name" value="DUF659"/>
</dbReference>
<dbReference type="Proteomes" id="UP000017836">
    <property type="component" value="Unassembled WGS sequence"/>
</dbReference>
<dbReference type="SUPFAM" id="SSF53098">
    <property type="entry name" value="Ribonuclease H-like"/>
    <property type="match status" value="1"/>
</dbReference>
<organism evidence="2 3">
    <name type="scientific">Amborella trichopoda</name>
    <dbReference type="NCBI Taxonomy" id="13333"/>
    <lineage>
        <taxon>Eukaryota</taxon>
        <taxon>Viridiplantae</taxon>
        <taxon>Streptophyta</taxon>
        <taxon>Embryophyta</taxon>
        <taxon>Tracheophyta</taxon>
        <taxon>Spermatophyta</taxon>
        <taxon>Magnoliopsida</taxon>
        <taxon>Amborellales</taxon>
        <taxon>Amborellaceae</taxon>
        <taxon>Amborella</taxon>
    </lineage>
</organism>
<feature type="domain" description="DUF659" evidence="1">
    <location>
        <begin position="2"/>
        <end position="45"/>
    </location>
</feature>
<dbReference type="Gramene" id="ERN00305">
    <property type="protein sequence ID" value="ERN00305"/>
    <property type="gene ID" value="AMTR_s00107p00103500"/>
</dbReference>
<evidence type="ECO:0000313" key="3">
    <source>
        <dbReference type="Proteomes" id="UP000017836"/>
    </source>
</evidence>
<dbReference type="HOGENOM" id="CLU_016471_6_1_1"/>
<dbReference type="PANTHER" id="PTHR32166">
    <property type="entry name" value="OSJNBA0013A04.12 PROTEIN"/>
    <property type="match status" value="1"/>
</dbReference>
<evidence type="ECO:0000313" key="2">
    <source>
        <dbReference type="EMBL" id="ERN00305.1"/>
    </source>
</evidence>
<evidence type="ECO:0000259" key="1">
    <source>
        <dbReference type="Pfam" id="PF04937"/>
    </source>
</evidence>